<dbReference type="OrthoDB" id="425681at2759"/>
<protein>
    <submittedName>
        <fullName evidence="1">Uncharacterized protein</fullName>
    </submittedName>
</protein>
<dbReference type="AlphaFoldDB" id="A0A4C1YQ74"/>
<accession>A0A4C1YQ74</accession>
<dbReference type="EMBL" id="BGZK01001316">
    <property type="protein sequence ID" value="GBP77044.1"/>
    <property type="molecule type" value="Genomic_DNA"/>
</dbReference>
<keyword evidence="2" id="KW-1185">Reference proteome</keyword>
<sequence>MIGNERWVRPKKNGSRSDAVEVRPLLNMCGVYVKDSCRDSDVRERCDLKEDVATRVERNLNIGVSLRDHSCTDGEPTWSGCRRRRRARALAYLPTLRIAANISNNSFTLREK</sequence>
<dbReference type="Proteomes" id="UP000299102">
    <property type="component" value="Unassembled WGS sequence"/>
</dbReference>
<comment type="caution">
    <text evidence="1">The sequence shown here is derived from an EMBL/GenBank/DDBJ whole genome shotgun (WGS) entry which is preliminary data.</text>
</comment>
<gene>
    <name evidence="1" type="ORF">EVAR_45952_1</name>
</gene>
<name>A0A4C1YQ74_EUMVA</name>
<proteinExistence type="predicted"/>
<evidence type="ECO:0000313" key="2">
    <source>
        <dbReference type="Proteomes" id="UP000299102"/>
    </source>
</evidence>
<organism evidence="1 2">
    <name type="scientific">Eumeta variegata</name>
    <name type="common">Bagworm moth</name>
    <name type="synonym">Eumeta japonica</name>
    <dbReference type="NCBI Taxonomy" id="151549"/>
    <lineage>
        <taxon>Eukaryota</taxon>
        <taxon>Metazoa</taxon>
        <taxon>Ecdysozoa</taxon>
        <taxon>Arthropoda</taxon>
        <taxon>Hexapoda</taxon>
        <taxon>Insecta</taxon>
        <taxon>Pterygota</taxon>
        <taxon>Neoptera</taxon>
        <taxon>Endopterygota</taxon>
        <taxon>Lepidoptera</taxon>
        <taxon>Glossata</taxon>
        <taxon>Ditrysia</taxon>
        <taxon>Tineoidea</taxon>
        <taxon>Psychidae</taxon>
        <taxon>Oiketicinae</taxon>
        <taxon>Eumeta</taxon>
    </lineage>
</organism>
<reference evidence="1 2" key="1">
    <citation type="journal article" date="2019" name="Commun. Biol.">
        <title>The bagworm genome reveals a unique fibroin gene that provides high tensile strength.</title>
        <authorList>
            <person name="Kono N."/>
            <person name="Nakamura H."/>
            <person name="Ohtoshi R."/>
            <person name="Tomita M."/>
            <person name="Numata K."/>
            <person name="Arakawa K."/>
        </authorList>
    </citation>
    <scope>NUCLEOTIDE SEQUENCE [LARGE SCALE GENOMIC DNA]</scope>
</reference>
<evidence type="ECO:0000313" key="1">
    <source>
        <dbReference type="EMBL" id="GBP77044.1"/>
    </source>
</evidence>